<gene>
    <name evidence="2" type="ORF">GCM10007100_00250</name>
</gene>
<evidence type="ECO:0000313" key="2">
    <source>
        <dbReference type="EMBL" id="GHC39943.1"/>
    </source>
</evidence>
<organism evidence="2 3">
    <name type="scientific">Roseibacillus persicicus</name>
    <dbReference type="NCBI Taxonomy" id="454148"/>
    <lineage>
        <taxon>Bacteria</taxon>
        <taxon>Pseudomonadati</taxon>
        <taxon>Verrucomicrobiota</taxon>
        <taxon>Verrucomicrobiia</taxon>
        <taxon>Verrucomicrobiales</taxon>
        <taxon>Verrucomicrobiaceae</taxon>
        <taxon>Roseibacillus</taxon>
    </lineage>
</organism>
<accession>A0A918TAQ2</accession>
<dbReference type="AlphaFoldDB" id="A0A918TAQ2"/>
<dbReference type="Proteomes" id="UP000644507">
    <property type="component" value="Unassembled WGS sequence"/>
</dbReference>
<dbReference type="RefSeq" id="WP_189566148.1">
    <property type="nucleotide sequence ID" value="NZ_BMXI01000001.1"/>
</dbReference>
<reference evidence="2" key="2">
    <citation type="submission" date="2020-09" db="EMBL/GenBank/DDBJ databases">
        <authorList>
            <person name="Sun Q."/>
            <person name="Kim S."/>
        </authorList>
    </citation>
    <scope>NUCLEOTIDE SEQUENCE</scope>
    <source>
        <strain evidence="2">KCTC 12988</strain>
    </source>
</reference>
<sequence>MKKRTLIATAWLTGLVIAFELGRGLPFAISEETQSLSTKSTPPANRDRSTSPGLQATRSFAESLQALQKSEDFQALFGVLQPSFENPETHDSLLLLADEWSARHPEAASEWLHKQAFDDPRNPFLFAALSQWAAADGDAALKWLVANYPKASSTRDYLFASFIRGVAQKAPERAWAILNSLPAGPERSGSLDFVLNGWLSQGLPTALGKLENLPATDSPLQIEATQNLLANLPLAELAEAREWAARLSNDEQRKSAQVAIAANWAQHNQGAALEWAGELSDEIRPRALAEVATRWARDSPNEAADWLKQTGPASERDLSNRAISWSLVGLDPEAAFTQIASITNPLLRDETFEQVGRLWMSSAPQQAYQYLQNENPLPSEVRELLLQSYR</sequence>
<reference evidence="2" key="1">
    <citation type="journal article" date="2014" name="Int. J. Syst. Evol. Microbiol.">
        <title>Complete genome sequence of Corynebacterium casei LMG S-19264T (=DSM 44701T), isolated from a smear-ripened cheese.</title>
        <authorList>
            <consortium name="US DOE Joint Genome Institute (JGI-PGF)"/>
            <person name="Walter F."/>
            <person name="Albersmeier A."/>
            <person name="Kalinowski J."/>
            <person name="Ruckert C."/>
        </authorList>
    </citation>
    <scope>NUCLEOTIDE SEQUENCE</scope>
    <source>
        <strain evidence="2">KCTC 12988</strain>
    </source>
</reference>
<keyword evidence="3" id="KW-1185">Reference proteome</keyword>
<evidence type="ECO:0000256" key="1">
    <source>
        <dbReference type="SAM" id="MobiDB-lite"/>
    </source>
</evidence>
<name>A0A918TAQ2_9BACT</name>
<feature type="region of interest" description="Disordered" evidence="1">
    <location>
        <begin position="33"/>
        <end position="53"/>
    </location>
</feature>
<comment type="caution">
    <text evidence="2">The sequence shown here is derived from an EMBL/GenBank/DDBJ whole genome shotgun (WGS) entry which is preliminary data.</text>
</comment>
<proteinExistence type="predicted"/>
<evidence type="ECO:0000313" key="3">
    <source>
        <dbReference type="Proteomes" id="UP000644507"/>
    </source>
</evidence>
<protein>
    <submittedName>
        <fullName evidence="2">Uncharacterized protein</fullName>
    </submittedName>
</protein>
<feature type="compositionally biased region" description="Polar residues" evidence="1">
    <location>
        <begin position="33"/>
        <end position="43"/>
    </location>
</feature>
<dbReference type="EMBL" id="BMXI01000001">
    <property type="protein sequence ID" value="GHC39943.1"/>
    <property type="molecule type" value="Genomic_DNA"/>
</dbReference>